<sequence length="113" mass="12207">MFPLGALHPTLSVITDLIISHLAPLATATRTAKTNCLIFANYAALFSFRSFIRTSAVRQTTPGSCLPRVSDLHECGFRCPCFGEGVYDNDDDDSNQAGVESVSKREGKVLGIL</sequence>
<protein>
    <submittedName>
        <fullName evidence="2">Secreted protein</fullName>
    </submittedName>
</protein>
<accession>A0A1I7Z8E9</accession>
<name>A0A1I7Z8E9_9BILA</name>
<dbReference type="AlphaFoldDB" id="A0A1I7Z8E9"/>
<evidence type="ECO:0000313" key="2">
    <source>
        <dbReference type="WBParaSite" id="L893_g23954.t1"/>
    </source>
</evidence>
<dbReference type="WBParaSite" id="L893_g23954.t1">
    <property type="protein sequence ID" value="L893_g23954.t1"/>
    <property type="gene ID" value="L893_g23954"/>
</dbReference>
<proteinExistence type="predicted"/>
<organism evidence="1 2">
    <name type="scientific">Steinernema glaseri</name>
    <dbReference type="NCBI Taxonomy" id="37863"/>
    <lineage>
        <taxon>Eukaryota</taxon>
        <taxon>Metazoa</taxon>
        <taxon>Ecdysozoa</taxon>
        <taxon>Nematoda</taxon>
        <taxon>Chromadorea</taxon>
        <taxon>Rhabditida</taxon>
        <taxon>Tylenchina</taxon>
        <taxon>Panagrolaimomorpha</taxon>
        <taxon>Strongyloidoidea</taxon>
        <taxon>Steinernematidae</taxon>
        <taxon>Steinernema</taxon>
    </lineage>
</organism>
<reference evidence="2" key="1">
    <citation type="submission" date="2016-11" db="UniProtKB">
        <authorList>
            <consortium name="WormBaseParasite"/>
        </authorList>
    </citation>
    <scope>IDENTIFICATION</scope>
</reference>
<keyword evidence="1" id="KW-1185">Reference proteome</keyword>
<evidence type="ECO:0000313" key="1">
    <source>
        <dbReference type="Proteomes" id="UP000095287"/>
    </source>
</evidence>
<dbReference type="Proteomes" id="UP000095287">
    <property type="component" value="Unplaced"/>
</dbReference>